<gene>
    <name evidence="2" type="ORF">FCE95_11520</name>
</gene>
<protein>
    <submittedName>
        <fullName evidence="2">DUF1631 domain-containing protein</fullName>
    </submittedName>
</protein>
<feature type="region of interest" description="Disordered" evidence="1">
    <location>
        <begin position="262"/>
        <end position="286"/>
    </location>
</feature>
<dbReference type="Pfam" id="PF07793">
    <property type="entry name" value="DUF1631"/>
    <property type="match status" value="1"/>
</dbReference>
<organism evidence="2 3">
    <name type="scientific">Luteimonas gilva</name>
    <dbReference type="NCBI Taxonomy" id="2572684"/>
    <lineage>
        <taxon>Bacteria</taxon>
        <taxon>Pseudomonadati</taxon>
        <taxon>Pseudomonadota</taxon>
        <taxon>Gammaproteobacteria</taxon>
        <taxon>Lysobacterales</taxon>
        <taxon>Lysobacteraceae</taxon>
        <taxon>Luteimonas</taxon>
    </lineage>
</organism>
<accession>A0A4U5JM48</accession>
<sequence length="776" mass="85887">MALAAPGMLFNEDDFRRGGENGQAMVHSKDSQFATLVGSDLPPRVRSALEPLLAVISEEIVRGLGKMLNELEQQLFQQANHARNASTQDDQFNALRNLRLTRADFIPRYLHGLEDALARVRTARAENEEPVAKPISQNWQLVEHDAGDEDILLRDLSVRYESRATLTLYLLGQRFGVMAAAPAFETDRLPVGPRALLRIAQETSQSLHHDNVLRLSLYRAFEHHVLAGYPTLVELMNDTLGKAGILPGLEFVPARIRPAAQGRAETEAASEIRAKPAAAPRPAGEDAQAPYTGWLGQANAPSAADDAMQFALLQQLLSGRRGLIGKLQAGTAAPGAEALAAPALDEMLGTLQRNPRSAAAPEQKRSLRDVQQAVLAMARQQRGSAATLSREDSDTFDLLGLLYTELEREVRTDTFARELLDRLQVPLLRLALQDRAFFVRSEHPGRMFLNTVAESGASWLGEDGVDPHFENQLAQTVERVVSDYQGDVGVFEQANADLQQQLQVQARRAEISERRHVEAARGKEKLAVAKQRAAEVLDGMLKDQSLPRFVQTLLRQAWADVLTLVLLRNGESSELWRTHLDATKRIIEVTCAKDSTLDADLATQIEQSMLQVGYHASEATAMARQLSRAPTESDDATSRTELTLKLKSHARLGEEVAAKKTELRPRTKEEQACYEHLRSLPFGTWMEFVHNQQGEATRRRLSWYSPVTDNALFVNNRGQRTAEMTLDHLARLMAQNQLRVITVQGSRLVDRAWQATLSVLRSFAGQSEQAAGGAPA</sequence>
<dbReference type="OrthoDB" id="6188167at2"/>
<name>A0A4U5JM48_9GAMM</name>
<comment type="caution">
    <text evidence="2">The sequence shown here is derived from an EMBL/GenBank/DDBJ whole genome shotgun (WGS) entry which is preliminary data.</text>
</comment>
<proteinExistence type="predicted"/>
<dbReference type="InterPro" id="IPR012434">
    <property type="entry name" value="DUF1631"/>
</dbReference>
<evidence type="ECO:0000256" key="1">
    <source>
        <dbReference type="SAM" id="MobiDB-lite"/>
    </source>
</evidence>
<dbReference type="EMBL" id="SZUA01000002">
    <property type="protein sequence ID" value="TKR30722.1"/>
    <property type="molecule type" value="Genomic_DNA"/>
</dbReference>
<keyword evidence="3" id="KW-1185">Reference proteome</keyword>
<feature type="compositionally biased region" description="Basic and acidic residues" evidence="1">
    <location>
        <begin position="264"/>
        <end position="274"/>
    </location>
</feature>
<reference evidence="2 3" key="1">
    <citation type="submission" date="2019-04" db="EMBL/GenBank/DDBJ databases">
        <title>Reference strain of H23.</title>
        <authorList>
            <person name="Luo X."/>
        </authorList>
    </citation>
    <scope>NUCLEOTIDE SEQUENCE [LARGE SCALE GENOMIC DNA]</scope>
    <source>
        <strain evidence="2 3">H23</strain>
    </source>
</reference>
<dbReference type="Proteomes" id="UP000308707">
    <property type="component" value="Unassembled WGS sequence"/>
</dbReference>
<evidence type="ECO:0000313" key="3">
    <source>
        <dbReference type="Proteomes" id="UP000308707"/>
    </source>
</evidence>
<evidence type="ECO:0000313" key="2">
    <source>
        <dbReference type="EMBL" id="TKR30722.1"/>
    </source>
</evidence>
<dbReference type="AlphaFoldDB" id="A0A4U5JM48"/>